<organism evidence="1 2">
    <name type="scientific">Desulfotomaculum copahuensis</name>
    <dbReference type="NCBI Taxonomy" id="1838280"/>
    <lineage>
        <taxon>Bacteria</taxon>
        <taxon>Bacillati</taxon>
        <taxon>Bacillota</taxon>
        <taxon>Clostridia</taxon>
        <taxon>Eubacteriales</taxon>
        <taxon>Desulfotomaculaceae</taxon>
        <taxon>Desulfotomaculum</taxon>
    </lineage>
</organism>
<dbReference type="EMBL" id="LYVF01000047">
    <property type="protein sequence ID" value="OAT85832.1"/>
    <property type="molecule type" value="Genomic_DNA"/>
</dbReference>
<evidence type="ECO:0000313" key="1">
    <source>
        <dbReference type="EMBL" id="OAT85832.1"/>
    </source>
</evidence>
<name>A0A1B7LHR8_9FIRM</name>
<sequence>MFYRRHRLQVKVPVFHQQPVTNAAVRAGYLFTVLKAHFTNVITATTDFNADYPALLILVDAVIRLIFSGHMIFTPCRLLTLLYRRLQICQASSMGGAGRFD</sequence>
<dbReference type="STRING" id="1838280.A6M21_04960"/>
<evidence type="ECO:0000313" key="2">
    <source>
        <dbReference type="Proteomes" id="UP000078532"/>
    </source>
</evidence>
<reference evidence="1 2" key="1">
    <citation type="submission" date="2016-04" db="EMBL/GenBank/DDBJ databases">
        <authorList>
            <person name="Evans L.H."/>
            <person name="Alamgir A."/>
            <person name="Owens N."/>
            <person name="Weber N.D."/>
            <person name="Virtaneva K."/>
            <person name="Barbian K."/>
            <person name="Babar A."/>
            <person name="Rosenke K."/>
        </authorList>
    </citation>
    <scope>NUCLEOTIDE SEQUENCE [LARGE SCALE GENOMIC DNA]</scope>
    <source>
        <strain evidence="1 2">LMa1</strain>
    </source>
</reference>
<dbReference type="AlphaFoldDB" id="A0A1B7LHR8"/>
<proteinExistence type="predicted"/>
<dbReference type="Proteomes" id="UP000078532">
    <property type="component" value="Unassembled WGS sequence"/>
</dbReference>
<accession>A0A1B7LHR8</accession>
<gene>
    <name evidence="1" type="ORF">A6M21_04960</name>
</gene>
<keyword evidence="2" id="KW-1185">Reference proteome</keyword>
<protein>
    <submittedName>
        <fullName evidence="1">Uncharacterized protein</fullName>
    </submittedName>
</protein>
<comment type="caution">
    <text evidence="1">The sequence shown here is derived from an EMBL/GenBank/DDBJ whole genome shotgun (WGS) entry which is preliminary data.</text>
</comment>